<gene>
    <name evidence="2" type="ORF">UT51_C0007G0042</name>
</gene>
<dbReference type="EMBL" id="LBXB01000007">
    <property type="protein sequence ID" value="KKR20188.1"/>
    <property type="molecule type" value="Genomic_DNA"/>
</dbReference>
<evidence type="ECO:0000313" key="2">
    <source>
        <dbReference type="EMBL" id="KKR20188.1"/>
    </source>
</evidence>
<accession>A0A837HQQ6</accession>
<keyword evidence="1" id="KW-0472">Membrane</keyword>
<reference evidence="2 3" key="1">
    <citation type="journal article" date="2015" name="Nature">
        <title>rRNA introns, odd ribosomes, and small enigmatic genomes across a large radiation of phyla.</title>
        <authorList>
            <person name="Brown C.T."/>
            <person name="Hug L.A."/>
            <person name="Thomas B.C."/>
            <person name="Sharon I."/>
            <person name="Castelle C.J."/>
            <person name="Singh A."/>
            <person name="Wilkins M.J."/>
            <person name="Williams K.H."/>
            <person name="Banfield J.F."/>
        </authorList>
    </citation>
    <scope>NUCLEOTIDE SEQUENCE [LARGE SCALE GENOMIC DNA]</scope>
</reference>
<name>A0A837HQQ6_9BACT</name>
<feature type="transmembrane region" description="Helical" evidence="1">
    <location>
        <begin position="66"/>
        <end position="88"/>
    </location>
</feature>
<comment type="caution">
    <text evidence="2">The sequence shown here is derived from an EMBL/GenBank/DDBJ whole genome shotgun (WGS) entry which is preliminary data.</text>
</comment>
<organism evidence="2 3">
    <name type="scientific">Candidatus Nomurabacteria bacterium GW2011_GWC2_39_41</name>
    <dbReference type="NCBI Taxonomy" id="1618754"/>
    <lineage>
        <taxon>Bacteria</taxon>
        <taxon>Candidatus Nomuraibacteriota</taxon>
    </lineage>
</organism>
<keyword evidence="1" id="KW-0812">Transmembrane</keyword>
<dbReference type="Proteomes" id="UP000034656">
    <property type="component" value="Unassembled WGS sequence"/>
</dbReference>
<keyword evidence="1" id="KW-1133">Transmembrane helix</keyword>
<feature type="transmembrane region" description="Helical" evidence="1">
    <location>
        <begin position="9"/>
        <end position="27"/>
    </location>
</feature>
<protein>
    <submittedName>
        <fullName evidence="2">Uncharacterized protein</fullName>
    </submittedName>
</protein>
<proteinExistence type="predicted"/>
<evidence type="ECO:0000256" key="1">
    <source>
        <dbReference type="SAM" id="Phobius"/>
    </source>
</evidence>
<feature type="transmembrane region" description="Helical" evidence="1">
    <location>
        <begin position="33"/>
        <end position="54"/>
    </location>
</feature>
<sequence>MNKLKLSRVVFVLVTALLVLSFLIFFFNPGFIVQLIGVYSLYYVIPASVFLLLVDWLFNSQYEKKYLLRAVVSVVVLLILSLTLRYLISNSFHLFP</sequence>
<evidence type="ECO:0000313" key="3">
    <source>
        <dbReference type="Proteomes" id="UP000034656"/>
    </source>
</evidence>
<dbReference type="AlphaFoldDB" id="A0A837HQQ6"/>